<evidence type="ECO:0000256" key="1">
    <source>
        <dbReference type="SAM" id="Phobius"/>
    </source>
</evidence>
<keyword evidence="3" id="KW-1185">Reference proteome</keyword>
<dbReference type="AlphaFoldDB" id="A0A2G3E8A7"/>
<sequence>MELTKEQFEGIYKRKSKVLCFLGIVNFVLGTVVLAFALLLGLTEGLKIVTWIFELLLVLLLYLFGTKFWRIGKRPSVFEYQEGKYTLAAPGLFIWGIFSWLVAVFEAFCAWAIAYDPSDMEFLLFMMGFHIFMMLMATYFFGMARYHFSVYRPGRTIHSSFRNIIKVIEYDGLEAYKYEVKDDQTQ</sequence>
<keyword evidence="1" id="KW-1133">Transmembrane helix</keyword>
<feature type="transmembrane region" description="Helical" evidence="1">
    <location>
        <begin position="85"/>
        <end position="114"/>
    </location>
</feature>
<feature type="transmembrane region" description="Helical" evidence="1">
    <location>
        <begin position="48"/>
        <end position="65"/>
    </location>
</feature>
<feature type="transmembrane region" description="Helical" evidence="1">
    <location>
        <begin position="120"/>
        <end position="142"/>
    </location>
</feature>
<feature type="transmembrane region" description="Helical" evidence="1">
    <location>
        <begin position="21"/>
        <end position="42"/>
    </location>
</feature>
<dbReference type="Proteomes" id="UP000224317">
    <property type="component" value="Unassembled WGS sequence"/>
</dbReference>
<dbReference type="RefSeq" id="WP_099413726.1">
    <property type="nucleotide sequence ID" value="NZ_PDYH01000044.1"/>
</dbReference>
<comment type="caution">
    <text evidence="2">The sequence shown here is derived from an EMBL/GenBank/DDBJ whole genome shotgun (WGS) entry which is preliminary data.</text>
</comment>
<gene>
    <name evidence="2" type="ORF">CSX00_10940</name>
</gene>
<protein>
    <submittedName>
        <fullName evidence="2">Uncharacterized protein</fullName>
    </submittedName>
</protein>
<keyword evidence="1" id="KW-0472">Membrane</keyword>
<name>A0A2G3E8A7_9FIRM</name>
<evidence type="ECO:0000313" key="2">
    <source>
        <dbReference type="EMBL" id="PHU39522.1"/>
    </source>
</evidence>
<proteinExistence type="predicted"/>
<organism evidence="2 3">
    <name type="scientific">Pseudobutyrivibrio ruminis</name>
    <dbReference type="NCBI Taxonomy" id="46206"/>
    <lineage>
        <taxon>Bacteria</taxon>
        <taxon>Bacillati</taxon>
        <taxon>Bacillota</taxon>
        <taxon>Clostridia</taxon>
        <taxon>Lachnospirales</taxon>
        <taxon>Lachnospiraceae</taxon>
        <taxon>Pseudobutyrivibrio</taxon>
    </lineage>
</organism>
<evidence type="ECO:0000313" key="3">
    <source>
        <dbReference type="Proteomes" id="UP000224317"/>
    </source>
</evidence>
<reference evidence="2" key="1">
    <citation type="submission" date="2017-10" db="EMBL/GenBank/DDBJ databases">
        <title>Resolving the taxonomy of Roseburia spp., Eubacterium rectale and Agathobacter spp. through phylogenomic analysis.</title>
        <authorList>
            <person name="Sheridan P.O."/>
            <person name="Walker A.W."/>
            <person name="Duncan S.H."/>
            <person name="Scott K.P."/>
            <person name="Toole P.W.O."/>
            <person name="Luis P."/>
            <person name="Flint H.J."/>
        </authorList>
    </citation>
    <scope>NUCLEOTIDE SEQUENCE [LARGE SCALE GENOMIC DNA]</scope>
    <source>
        <strain evidence="2">JK10</strain>
    </source>
</reference>
<keyword evidence="1" id="KW-0812">Transmembrane</keyword>
<accession>A0A2G3E8A7</accession>
<dbReference type="EMBL" id="PDYH01000044">
    <property type="protein sequence ID" value="PHU39522.1"/>
    <property type="molecule type" value="Genomic_DNA"/>
</dbReference>